<keyword evidence="2" id="KW-1185">Reference proteome</keyword>
<gene>
    <name evidence="1" type="ORF">FBY41_1444</name>
</gene>
<dbReference type="Proteomes" id="UP000316747">
    <property type="component" value="Unassembled WGS sequence"/>
</dbReference>
<comment type="caution">
    <text evidence="1">The sequence shown here is derived from an EMBL/GenBank/DDBJ whole genome shotgun (WGS) entry which is preliminary data.</text>
</comment>
<reference evidence="1 2" key="1">
    <citation type="submission" date="2019-06" db="EMBL/GenBank/DDBJ databases">
        <title>Genome sequencing of plant associated microbes to promote plant fitness in Sorghum bicolor and Oryza sativa.</title>
        <authorList>
            <person name="Coleman-Derr D."/>
        </authorList>
    </citation>
    <scope>NUCLEOTIDE SEQUENCE [LARGE SCALE GENOMIC DNA]</scope>
    <source>
        <strain evidence="1 2">KV-663</strain>
    </source>
</reference>
<sequence>MAPVEDSSCSLNVYRTWGTANIYAIPILLDEVEVGRLRPGQSLHVQMAAGPHTVQPRFPGLSGKALSARAAVEFRASPGQQVDLRLAVGKFGLTEFKLSGPSQKPPPRTSATALHQGREVEEIGANGWSPTPSTVICQISEGKRYEVEVGDPEIRVIDNSSGLSDAVRTFKLSRTWSRTLTTDTERALRATGGLSIPWVQVKAEIDGALTQHLSRSFQEQQSFEDTVVITSAARTKTTVFFAWREIRQQGNVRVLVDGVEADVPFEAVIGLSFDQRQVDERVD</sequence>
<proteinExistence type="predicted"/>
<dbReference type="EMBL" id="VFPM01000001">
    <property type="protein sequence ID" value="TQM65062.1"/>
    <property type="molecule type" value="Genomic_DNA"/>
</dbReference>
<evidence type="ECO:0000313" key="2">
    <source>
        <dbReference type="Proteomes" id="UP000316747"/>
    </source>
</evidence>
<evidence type="ECO:0000313" key="1">
    <source>
        <dbReference type="EMBL" id="TQM65062.1"/>
    </source>
</evidence>
<organism evidence="1 2">
    <name type="scientific">Humibacillus xanthopallidus</name>
    <dbReference type="NCBI Taxonomy" id="412689"/>
    <lineage>
        <taxon>Bacteria</taxon>
        <taxon>Bacillati</taxon>
        <taxon>Actinomycetota</taxon>
        <taxon>Actinomycetes</taxon>
        <taxon>Micrococcales</taxon>
        <taxon>Intrasporangiaceae</taxon>
        <taxon>Humibacillus</taxon>
    </lineage>
</organism>
<protein>
    <submittedName>
        <fullName evidence="1">Uncharacterized protein</fullName>
    </submittedName>
</protein>
<accession>A0A543I395</accession>
<dbReference type="AlphaFoldDB" id="A0A543I395"/>
<name>A0A543I395_9MICO</name>